<dbReference type="WBParaSite" id="EgrG_002047100">
    <property type="protein sequence ID" value="EgrG_002047100"/>
    <property type="gene ID" value="EgrG_002047100"/>
</dbReference>
<reference evidence="3" key="3">
    <citation type="submission" date="2020-10" db="UniProtKB">
        <authorList>
            <consortium name="WormBaseParasite"/>
        </authorList>
    </citation>
    <scope>IDENTIFICATION</scope>
</reference>
<organism evidence="1">
    <name type="scientific">Echinococcus granulosus</name>
    <name type="common">Hydatid tapeworm</name>
    <dbReference type="NCBI Taxonomy" id="6210"/>
    <lineage>
        <taxon>Eukaryota</taxon>
        <taxon>Metazoa</taxon>
        <taxon>Spiralia</taxon>
        <taxon>Lophotrochozoa</taxon>
        <taxon>Platyhelminthes</taxon>
        <taxon>Cestoda</taxon>
        <taxon>Eucestoda</taxon>
        <taxon>Cyclophyllidea</taxon>
        <taxon>Taeniidae</taxon>
        <taxon>Echinococcus</taxon>
        <taxon>Echinococcus granulosus group</taxon>
    </lineage>
</organism>
<dbReference type="AlphaFoldDB" id="A0A068WVU3"/>
<dbReference type="Proteomes" id="UP000492820">
    <property type="component" value="Unassembled WGS sequence"/>
</dbReference>
<sequence length="377" mass="42125">MFGEVTAVMVESESTTVGIITDRGTAVGRSITVDIHVVYFMVASTRNRGTVCCRRQIPIDLIKTYQLYRFGFMCESPESRHRRVEHLEEAATPILSRSVGSVPRDTNRVHAGEASSRGERLAFTSRHKSAFIIPSEWDFEKIPAPHFGVGGTEAGTYCPIPIPMFPWRLNRYNKPSTVSQMLLTKVVVGGQIYGVPILFGSVATHGSTTRAMAEAWLTQMVHWLPDMEECRSGRQVLFQTLAYFYYTNTCNTELTHSNVGPPHLTPPHLWQKASYTFHRLILDSFRSTIPPHPNQSHAKPTQCNTCATSKSLLPTHFVFPASTNPHPHIEDSCQTIRCQQLPQPYNRLLESQTAECGVGSAPRRRVAITGAASLIRM</sequence>
<reference evidence="1" key="2">
    <citation type="submission" date="2014-06" db="EMBL/GenBank/DDBJ databases">
        <authorList>
            <person name="Aslett M."/>
        </authorList>
    </citation>
    <scope>NUCLEOTIDE SEQUENCE</scope>
</reference>
<protein>
    <submittedName>
        <fullName evidence="3">Integrase_SAM-like_N domain-containing protein</fullName>
    </submittedName>
</protein>
<name>A0A068WVU3_ECHGR</name>
<evidence type="ECO:0000313" key="1">
    <source>
        <dbReference type="EMBL" id="CDS23955.1"/>
    </source>
</evidence>
<gene>
    <name evidence="1" type="ORF">EgrG_002047100</name>
</gene>
<evidence type="ECO:0000313" key="2">
    <source>
        <dbReference type="Proteomes" id="UP000492820"/>
    </source>
</evidence>
<proteinExistence type="predicted"/>
<evidence type="ECO:0000313" key="3">
    <source>
        <dbReference type="WBParaSite" id="EgrG_002047100"/>
    </source>
</evidence>
<reference evidence="1 2" key="1">
    <citation type="journal article" date="2013" name="Nature">
        <title>The genomes of four tapeworm species reveal adaptations to parasitism.</title>
        <authorList>
            <person name="Tsai I.J."/>
            <person name="Zarowiecki M."/>
            <person name="Holroyd N."/>
            <person name="Garciarrubio A."/>
            <person name="Sanchez-Flores A."/>
            <person name="Brooks K.L."/>
            <person name="Tracey A."/>
            <person name="Bobes R.J."/>
            <person name="Fragoso G."/>
            <person name="Sciutto E."/>
            <person name="Aslett M."/>
            <person name="Beasley H."/>
            <person name="Bennett H.M."/>
            <person name="Cai J."/>
            <person name="Camicia F."/>
            <person name="Clark R."/>
            <person name="Cucher M."/>
            <person name="De Silva N."/>
            <person name="Day T.A."/>
            <person name="Deplazes P."/>
            <person name="Estrada K."/>
            <person name="Fernandez C."/>
            <person name="Holland P.W."/>
            <person name="Hou J."/>
            <person name="Hu S."/>
            <person name="Huckvale T."/>
            <person name="Hung S.S."/>
            <person name="Kamenetzky L."/>
            <person name="Keane J.A."/>
            <person name="Kiss F."/>
            <person name="Koziol U."/>
            <person name="Lambert O."/>
            <person name="Liu K."/>
            <person name="Luo X."/>
            <person name="Luo Y."/>
            <person name="Macchiaroli N."/>
            <person name="Nichol S."/>
            <person name="Paps J."/>
            <person name="Parkinson J."/>
            <person name="Pouchkina-Stantcheva N."/>
            <person name="Riddiford N."/>
            <person name="Rosenzvit M."/>
            <person name="Salinas G."/>
            <person name="Wasmuth J.D."/>
            <person name="Zamanian M."/>
            <person name="Zheng Y."/>
            <person name="Cai X."/>
            <person name="Soberon X."/>
            <person name="Olson P.D."/>
            <person name="Laclette J.P."/>
            <person name="Brehm K."/>
            <person name="Berriman M."/>
            <person name="Garciarrubio A."/>
            <person name="Bobes R.J."/>
            <person name="Fragoso G."/>
            <person name="Sanchez-Flores A."/>
            <person name="Estrada K."/>
            <person name="Cevallos M.A."/>
            <person name="Morett E."/>
            <person name="Gonzalez V."/>
            <person name="Portillo T."/>
            <person name="Ochoa-Leyva A."/>
            <person name="Jose M.V."/>
            <person name="Sciutto E."/>
            <person name="Landa A."/>
            <person name="Jimenez L."/>
            <person name="Valdes V."/>
            <person name="Carrero J.C."/>
            <person name="Larralde C."/>
            <person name="Morales-Montor J."/>
            <person name="Limon-Lason J."/>
            <person name="Soberon X."/>
            <person name="Laclette J.P."/>
        </authorList>
    </citation>
    <scope>NUCLEOTIDE SEQUENCE [LARGE SCALE GENOMIC DNA]</scope>
</reference>
<accession>A0A068WVU3</accession>
<dbReference type="EMBL" id="LK028596">
    <property type="protein sequence ID" value="CDS23955.1"/>
    <property type="molecule type" value="Genomic_DNA"/>
</dbReference>